<name>A0A932EQA1_9BACT</name>
<dbReference type="AlphaFoldDB" id="A0A932EQA1"/>
<evidence type="ECO:0000313" key="1">
    <source>
        <dbReference type="EMBL" id="MBI2678643.1"/>
    </source>
</evidence>
<organism evidence="1 2">
    <name type="scientific">Candidatus Korobacter versatilis</name>
    <dbReference type="NCBI Taxonomy" id="658062"/>
    <lineage>
        <taxon>Bacteria</taxon>
        <taxon>Pseudomonadati</taxon>
        <taxon>Acidobacteriota</taxon>
        <taxon>Terriglobia</taxon>
        <taxon>Terriglobales</taxon>
        <taxon>Candidatus Korobacteraceae</taxon>
        <taxon>Candidatus Korobacter</taxon>
    </lineage>
</organism>
<comment type="caution">
    <text evidence="1">The sequence shown here is derived from an EMBL/GenBank/DDBJ whole genome shotgun (WGS) entry which is preliminary data.</text>
</comment>
<dbReference type="EMBL" id="JACPNR010000009">
    <property type="protein sequence ID" value="MBI2678643.1"/>
    <property type="molecule type" value="Genomic_DNA"/>
</dbReference>
<proteinExistence type="predicted"/>
<sequence>MMEFNFRSEQGAIRRVNGRYEIDYTKLPSAIEKVSKELLEIEATGDRARAEAWFKKYDSVPSELQSALRSVTDVPVDIDPVQPFPEPVQ</sequence>
<gene>
    <name evidence="1" type="ORF">HYX28_07655</name>
</gene>
<accession>A0A932EQA1</accession>
<dbReference type="Proteomes" id="UP000779809">
    <property type="component" value="Unassembled WGS sequence"/>
</dbReference>
<protein>
    <submittedName>
        <fullName evidence="1">Uncharacterized protein</fullName>
    </submittedName>
</protein>
<evidence type="ECO:0000313" key="2">
    <source>
        <dbReference type="Proteomes" id="UP000779809"/>
    </source>
</evidence>
<reference evidence="1" key="1">
    <citation type="submission" date="2020-07" db="EMBL/GenBank/DDBJ databases">
        <title>Huge and variable diversity of episymbiotic CPR bacteria and DPANN archaea in groundwater ecosystems.</title>
        <authorList>
            <person name="He C.Y."/>
            <person name="Keren R."/>
            <person name="Whittaker M."/>
            <person name="Farag I.F."/>
            <person name="Doudna J."/>
            <person name="Cate J.H.D."/>
            <person name="Banfield J.F."/>
        </authorList>
    </citation>
    <scope>NUCLEOTIDE SEQUENCE</scope>
    <source>
        <strain evidence="1">NC_groundwater_580_Pr5_B-0.1um_64_19</strain>
    </source>
</reference>